<evidence type="ECO:0000313" key="2">
    <source>
        <dbReference type="EMBL" id="AWL06979.1"/>
    </source>
</evidence>
<dbReference type="Pfam" id="PF12040">
    <property type="entry name" value="DUF3526"/>
    <property type="match status" value="1"/>
</dbReference>
<evidence type="ECO:0000256" key="1">
    <source>
        <dbReference type="SAM" id="Phobius"/>
    </source>
</evidence>
<dbReference type="RefSeq" id="WP_109347275.1">
    <property type="nucleotide sequence ID" value="NZ_CP029343.1"/>
</dbReference>
<sequence length="500" mass="53758">MMAILALARFDLRALLRERGALLLIAASLLLALYGLFEGARFQRHAQAGQQAALAQETAARAAARELAARYFADPDHPDFAGMRFFRTPVDIRGYAFREHVGFATLPALPGAALAIGQADIQPGYVRVRAESMESVRTASEIEHPARLATGRYDLMFFVVYLWPLVLLTLSASVLTQDRESLRLRSLLLQGVGGARILFTQASARNLLATGLLVAVVAGAALLGGVTPRDGAGLAALGRWSALVLLYSAFWTAVGAAVCAACANRMSATFAGFGLWLLFAIVLPAALDAGARMAAPVPPRERYVQATRDALDQVNANTAGSLARFYDSHPEWKPQRTAPGAVSSYVSRLHRAQELERTMAGVEREFASARDERSALFAQSSILSPVTLANAAFAELAGNDGARHARFVGEVARHQSALRDWFQGAIQRAALGDERAPCPRTCLGGYGFRDFDAVPRFAASAALGQPAALPHRAWLLAPWAACFVALAILALGRERRRQRG</sequence>
<evidence type="ECO:0008006" key="4">
    <source>
        <dbReference type="Google" id="ProtNLM"/>
    </source>
</evidence>
<dbReference type="PANTHER" id="PTHR43471:SF14">
    <property type="entry name" value="ABC-2 TYPE TRANSPORT SYSTEM PERMEASE PROTEIN"/>
    <property type="match status" value="1"/>
</dbReference>
<dbReference type="AlphaFoldDB" id="A0A2S2DPI0"/>
<feature type="transmembrane region" description="Helical" evidence="1">
    <location>
        <begin position="240"/>
        <end position="263"/>
    </location>
</feature>
<keyword evidence="1" id="KW-1133">Transmembrane helix</keyword>
<proteinExistence type="predicted"/>
<dbReference type="OrthoDB" id="6016419at2"/>
<feature type="transmembrane region" description="Helical" evidence="1">
    <location>
        <begin position="155"/>
        <end position="176"/>
    </location>
</feature>
<gene>
    <name evidence="2" type="ORF">DIR46_22810</name>
</gene>
<keyword evidence="1" id="KW-0472">Membrane</keyword>
<dbReference type="PANTHER" id="PTHR43471">
    <property type="entry name" value="ABC TRANSPORTER PERMEASE"/>
    <property type="match status" value="1"/>
</dbReference>
<organism evidence="2 3">
    <name type="scientific">Massilia oculi</name>
    <dbReference type="NCBI Taxonomy" id="945844"/>
    <lineage>
        <taxon>Bacteria</taxon>
        <taxon>Pseudomonadati</taxon>
        <taxon>Pseudomonadota</taxon>
        <taxon>Betaproteobacteria</taxon>
        <taxon>Burkholderiales</taxon>
        <taxon>Oxalobacteraceae</taxon>
        <taxon>Telluria group</taxon>
        <taxon>Massilia</taxon>
    </lineage>
</organism>
<feature type="transmembrane region" description="Helical" evidence="1">
    <location>
        <begin position="20"/>
        <end position="37"/>
    </location>
</feature>
<dbReference type="KEGG" id="mtim:DIR46_22810"/>
<keyword evidence="3" id="KW-1185">Reference proteome</keyword>
<reference evidence="2 3" key="1">
    <citation type="submission" date="2018-05" db="EMBL/GenBank/DDBJ databases">
        <title>Complete genome sequence of Massilia oculi sp. nov. CCUG 43427T (=DSM 26321T), the type strain of M. oculi, and comparison with genome sequences of other Massilia strains.</title>
        <authorList>
            <person name="Zhu B."/>
        </authorList>
    </citation>
    <scope>NUCLEOTIDE SEQUENCE [LARGE SCALE GENOMIC DNA]</scope>
    <source>
        <strain evidence="2 3">CCUG 43427</strain>
    </source>
</reference>
<feature type="transmembrane region" description="Helical" evidence="1">
    <location>
        <begin position="270"/>
        <end position="287"/>
    </location>
</feature>
<dbReference type="Proteomes" id="UP000245820">
    <property type="component" value="Chromosome"/>
</dbReference>
<dbReference type="EMBL" id="CP029343">
    <property type="protein sequence ID" value="AWL06979.1"/>
    <property type="molecule type" value="Genomic_DNA"/>
</dbReference>
<feature type="transmembrane region" description="Helical" evidence="1">
    <location>
        <begin position="206"/>
        <end position="228"/>
    </location>
</feature>
<dbReference type="InterPro" id="IPR021913">
    <property type="entry name" value="DUF3526"/>
</dbReference>
<protein>
    <recommendedName>
        <fullName evidence="4">DUF3526 domain-containing protein</fullName>
    </recommendedName>
</protein>
<evidence type="ECO:0000313" key="3">
    <source>
        <dbReference type="Proteomes" id="UP000245820"/>
    </source>
</evidence>
<dbReference type="GO" id="GO:0140359">
    <property type="term" value="F:ABC-type transporter activity"/>
    <property type="evidence" value="ECO:0007669"/>
    <property type="project" value="InterPro"/>
</dbReference>
<accession>A0A2S2DPI0</accession>
<keyword evidence="1" id="KW-0812">Transmembrane</keyword>
<name>A0A2S2DPI0_9BURK</name>
<feature type="transmembrane region" description="Helical" evidence="1">
    <location>
        <begin position="473"/>
        <end position="492"/>
    </location>
</feature>
<dbReference type="GO" id="GO:0005886">
    <property type="term" value="C:plasma membrane"/>
    <property type="evidence" value="ECO:0007669"/>
    <property type="project" value="UniProtKB-SubCell"/>
</dbReference>